<accession>A0A6J4TJQ0</accession>
<proteinExistence type="predicted"/>
<organism evidence="2">
    <name type="scientific">uncultured Thermoleophilia bacterium</name>
    <dbReference type="NCBI Taxonomy" id="1497501"/>
    <lineage>
        <taxon>Bacteria</taxon>
        <taxon>Bacillati</taxon>
        <taxon>Actinomycetota</taxon>
        <taxon>Thermoleophilia</taxon>
        <taxon>environmental samples</taxon>
    </lineage>
</organism>
<sequence>MSERDEPRVDQGLPEGISPEDVKDIELRGPHRDIGDPANRGKTGEVGDVSPDRDDTQDE</sequence>
<dbReference type="AlphaFoldDB" id="A0A6J4TJQ0"/>
<gene>
    <name evidence="2" type="ORF">AVDCRST_MAG79-454</name>
</gene>
<name>A0A6J4TJQ0_9ACTN</name>
<evidence type="ECO:0000256" key="1">
    <source>
        <dbReference type="SAM" id="MobiDB-lite"/>
    </source>
</evidence>
<feature type="compositionally biased region" description="Basic and acidic residues" evidence="1">
    <location>
        <begin position="20"/>
        <end position="35"/>
    </location>
</feature>
<protein>
    <submittedName>
        <fullName evidence="2">Uncharacterized protein</fullName>
    </submittedName>
</protein>
<feature type="region of interest" description="Disordered" evidence="1">
    <location>
        <begin position="1"/>
        <end position="59"/>
    </location>
</feature>
<reference evidence="2" key="1">
    <citation type="submission" date="2020-02" db="EMBL/GenBank/DDBJ databases">
        <authorList>
            <person name="Meier V. D."/>
        </authorList>
    </citation>
    <scope>NUCLEOTIDE SEQUENCE</scope>
    <source>
        <strain evidence="2">AVDCRST_MAG79</strain>
    </source>
</reference>
<evidence type="ECO:0000313" key="2">
    <source>
        <dbReference type="EMBL" id="CAA9525148.1"/>
    </source>
</evidence>
<dbReference type="EMBL" id="CADCWC010000086">
    <property type="protein sequence ID" value="CAA9525148.1"/>
    <property type="molecule type" value="Genomic_DNA"/>
</dbReference>
<feature type="compositionally biased region" description="Basic and acidic residues" evidence="1">
    <location>
        <begin position="42"/>
        <end position="59"/>
    </location>
</feature>